<name>A0A975BT63_9BACT</name>
<sequence length="613" mass="69396">MKPSYKMIILFGIFFVCACGSVTEMVPETPVSVDSETELFYSAERMFRLKSYDEALTLYDEYLFKFPDGYSAPAALMRQGAIHTGLGNYKTARRVYTSLIHRYPNSPLVQDARVEALVTFYNAGQYKQVIIQAPDVLKKVVSKAHILKIYVLLGDAYIAVGDTINAVNFYSSAHRHSAYPEKENVAVRLKQAMGQLSTSDIIFLLERLENNVTRGYLMYHLGLKHMNEERTEDAVSVFSEFIERFPDHKNVEDAKRLLTKLDTIPEYDYQSIGCMLPLSGSYKIYGNRALKGIELAKNQAGFSINIIIKDTKSDPNEAVRAVKELSQERVSAIIGPIITAEAAATEAQKRKIPIITLTQKEGITNIGNHVFRNFLTPKMQVKAIVAYAMNNLGLHNFGILYPDEKYGTTFMSLFWDEVASHGGQVVGIESYRPTQTDFGGPIRNLIRQSHKKGRYADPDAIFIPDAPAKAGLIIPQLAFYNVYNVRLFGTNLWHSEKLIRMARKSVQGAVIPDVFFAKSYSQNVRDFVRDFQRSFGKKPGFIEAIAYDTAMMLLRTINESDSPYRRTLKDEMTRIQNFRGVTGLTSFDNTGEAHKQLYLLRIEGNKFVELETY</sequence>
<dbReference type="AlphaFoldDB" id="A0A975BT63"/>
<evidence type="ECO:0000256" key="2">
    <source>
        <dbReference type="ARBA" id="ARBA00022729"/>
    </source>
</evidence>
<dbReference type="Gene3D" id="3.40.50.2300">
    <property type="match status" value="2"/>
</dbReference>
<keyword evidence="2" id="KW-0732">Signal</keyword>
<dbReference type="InterPro" id="IPR028082">
    <property type="entry name" value="Peripla_BP_I"/>
</dbReference>
<evidence type="ECO:0000313" key="4">
    <source>
        <dbReference type="EMBL" id="QTA91007.1"/>
    </source>
</evidence>
<organism evidence="4 5">
    <name type="scientific">Desulfonema magnum</name>
    <dbReference type="NCBI Taxonomy" id="45655"/>
    <lineage>
        <taxon>Bacteria</taxon>
        <taxon>Pseudomonadati</taxon>
        <taxon>Thermodesulfobacteriota</taxon>
        <taxon>Desulfobacteria</taxon>
        <taxon>Desulfobacterales</taxon>
        <taxon>Desulfococcaceae</taxon>
        <taxon>Desulfonema</taxon>
    </lineage>
</organism>
<dbReference type="SUPFAM" id="SSF53822">
    <property type="entry name" value="Periplasmic binding protein-like I"/>
    <property type="match status" value="1"/>
</dbReference>
<protein>
    <submittedName>
        <fullName evidence="4">Leucine-binding domain-containing protein</fullName>
    </submittedName>
</protein>
<dbReference type="InterPro" id="IPR019734">
    <property type="entry name" value="TPR_rpt"/>
</dbReference>
<gene>
    <name evidence="4" type="ORF">dnm_070710</name>
</gene>
<dbReference type="InterPro" id="IPR051010">
    <property type="entry name" value="BCAA_transport"/>
</dbReference>
<dbReference type="EMBL" id="CP061800">
    <property type="protein sequence ID" value="QTA91007.1"/>
    <property type="molecule type" value="Genomic_DNA"/>
</dbReference>
<comment type="similarity">
    <text evidence="1">Belongs to the leucine-binding protein family.</text>
</comment>
<dbReference type="InterPro" id="IPR011990">
    <property type="entry name" value="TPR-like_helical_dom_sf"/>
</dbReference>
<keyword evidence="5" id="KW-1185">Reference proteome</keyword>
<dbReference type="KEGG" id="dmm:dnm_070710"/>
<dbReference type="Pfam" id="PF13458">
    <property type="entry name" value="Peripla_BP_6"/>
    <property type="match status" value="1"/>
</dbReference>
<dbReference type="SMART" id="SM00028">
    <property type="entry name" value="TPR"/>
    <property type="match status" value="3"/>
</dbReference>
<dbReference type="PANTHER" id="PTHR30483">
    <property type="entry name" value="LEUCINE-SPECIFIC-BINDING PROTEIN"/>
    <property type="match status" value="1"/>
</dbReference>
<dbReference type="SUPFAM" id="SSF48452">
    <property type="entry name" value="TPR-like"/>
    <property type="match status" value="1"/>
</dbReference>
<dbReference type="InterPro" id="IPR028081">
    <property type="entry name" value="Leu-bd"/>
</dbReference>
<evidence type="ECO:0000259" key="3">
    <source>
        <dbReference type="Pfam" id="PF13458"/>
    </source>
</evidence>
<proteinExistence type="inferred from homology"/>
<evidence type="ECO:0000313" key="5">
    <source>
        <dbReference type="Proteomes" id="UP000663722"/>
    </source>
</evidence>
<evidence type="ECO:0000256" key="1">
    <source>
        <dbReference type="ARBA" id="ARBA00010062"/>
    </source>
</evidence>
<reference evidence="4" key="1">
    <citation type="journal article" date="2021" name="Microb. Physiol.">
        <title>Proteogenomic Insights into the Physiology of Marine, Sulfate-Reducing, Filamentous Desulfonema limicola and Desulfonema magnum.</title>
        <authorList>
            <person name="Schnaars V."/>
            <person name="Wohlbrand L."/>
            <person name="Scheve S."/>
            <person name="Hinrichs C."/>
            <person name="Reinhardt R."/>
            <person name="Rabus R."/>
        </authorList>
    </citation>
    <scope>NUCLEOTIDE SEQUENCE</scope>
    <source>
        <strain evidence="4">4be13</strain>
    </source>
</reference>
<dbReference type="Proteomes" id="UP000663722">
    <property type="component" value="Chromosome"/>
</dbReference>
<dbReference type="PROSITE" id="PS51257">
    <property type="entry name" value="PROKAR_LIPOPROTEIN"/>
    <property type="match status" value="1"/>
</dbReference>
<dbReference type="CDD" id="cd06339">
    <property type="entry name" value="PBP1_YraM_LppC_lipoprotein-like"/>
    <property type="match status" value="1"/>
</dbReference>
<dbReference type="PANTHER" id="PTHR30483:SF6">
    <property type="entry name" value="PERIPLASMIC BINDING PROTEIN OF ABC TRANSPORTER FOR NATURAL AMINO ACIDS"/>
    <property type="match status" value="1"/>
</dbReference>
<accession>A0A975BT63</accession>
<dbReference type="Pfam" id="PF13174">
    <property type="entry name" value="TPR_6"/>
    <property type="match status" value="1"/>
</dbReference>
<feature type="domain" description="Leucine-binding protein" evidence="3">
    <location>
        <begin position="271"/>
        <end position="603"/>
    </location>
</feature>
<dbReference type="RefSeq" id="WP_207678959.1">
    <property type="nucleotide sequence ID" value="NZ_CP061800.1"/>
</dbReference>
<dbReference type="Gene3D" id="1.25.40.10">
    <property type="entry name" value="Tetratricopeptide repeat domain"/>
    <property type="match status" value="2"/>
</dbReference>